<dbReference type="Proteomes" id="UP000239010">
    <property type="component" value="Unassembled WGS sequence"/>
</dbReference>
<protein>
    <submittedName>
        <fullName evidence="2">Transposase</fullName>
    </submittedName>
</protein>
<organism evidence="2 3">
    <name type="scientific">Entomoplasma ellychniae</name>
    <dbReference type="NCBI Taxonomy" id="2114"/>
    <lineage>
        <taxon>Bacteria</taxon>
        <taxon>Bacillati</taxon>
        <taxon>Mycoplasmatota</taxon>
        <taxon>Mollicutes</taxon>
        <taxon>Entomoplasmatales</taxon>
        <taxon>Entomoplasmataceae</taxon>
        <taxon>Entomoplasma</taxon>
    </lineage>
</organism>
<comment type="caution">
    <text evidence="2">The sequence shown here is derived from an EMBL/GenBank/DDBJ whole genome shotgun (WGS) entry which is preliminary data.</text>
</comment>
<dbReference type="RefSeq" id="WP_104205985.1">
    <property type="nucleotide sequence ID" value="NZ_PHND01000001.1"/>
</dbReference>
<reference evidence="2 3" key="1">
    <citation type="submission" date="2017-11" db="EMBL/GenBank/DDBJ databases">
        <title>Genome sequence of Entomoplasma ellychniae ELCN-1 (ATCC 43707).</title>
        <authorList>
            <person name="Lo W.-S."/>
            <person name="Gasparich G.E."/>
            <person name="Kuo C.-H."/>
        </authorList>
    </citation>
    <scope>NUCLEOTIDE SEQUENCE [LARGE SCALE GENOMIC DNA]</scope>
    <source>
        <strain evidence="2 3">ELCN-1</strain>
    </source>
</reference>
<evidence type="ECO:0000313" key="3">
    <source>
        <dbReference type="Proteomes" id="UP000239010"/>
    </source>
</evidence>
<dbReference type="Pfam" id="PF13276">
    <property type="entry name" value="HTH_21"/>
    <property type="match status" value="1"/>
</dbReference>
<dbReference type="EMBL" id="PHND01000001">
    <property type="protein sequence ID" value="PPE04905.1"/>
    <property type="molecule type" value="Genomic_DNA"/>
</dbReference>
<name>A0A8E2UAZ6_9MOLU</name>
<proteinExistence type="predicted"/>
<evidence type="ECO:0000259" key="1">
    <source>
        <dbReference type="Pfam" id="PF13276"/>
    </source>
</evidence>
<keyword evidence="3" id="KW-1185">Reference proteome</keyword>
<sequence length="141" mass="17067">MFIRENLKNYKLSLMLDVLALKRSYWDKYKNFVFDEKDKICLQEIKKVFDENLKQFGYREIDKALRRKGITINHKKILRIMNTYGIRAHYVRKMIKKASINKILQSYINVHPDLIQRKFNQVKTRFSVLFCRIVSDNVSMN</sequence>
<evidence type="ECO:0000313" key="2">
    <source>
        <dbReference type="EMBL" id="PPE04905.1"/>
    </source>
</evidence>
<dbReference type="AlphaFoldDB" id="A0A8E2UAZ6"/>
<dbReference type="InterPro" id="IPR050900">
    <property type="entry name" value="Transposase_IS3/IS150/IS904"/>
</dbReference>
<dbReference type="PANTHER" id="PTHR46889">
    <property type="entry name" value="TRANSPOSASE INSF FOR INSERTION SEQUENCE IS3B-RELATED"/>
    <property type="match status" value="1"/>
</dbReference>
<dbReference type="InterPro" id="IPR025948">
    <property type="entry name" value="HTH-like_dom"/>
</dbReference>
<feature type="domain" description="HTH-like" evidence="1">
    <location>
        <begin position="37"/>
        <end position="93"/>
    </location>
</feature>
<gene>
    <name evidence="2" type="ORF">EELLY_v1c05860</name>
</gene>
<accession>A0A8E2UAZ6</accession>